<dbReference type="PANTHER" id="PTHR48050">
    <property type="entry name" value="STEROL 3-BETA-GLUCOSYLTRANSFERASE"/>
    <property type="match status" value="1"/>
</dbReference>
<evidence type="ECO:0000256" key="2">
    <source>
        <dbReference type="SAM" id="MobiDB-lite"/>
    </source>
</evidence>
<dbReference type="SUPFAM" id="SSF53756">
    <property type="entry name" value="UDP-Glycosyltransferase/glycogen phosphorylase"/>
    <property type="match status" value="1"/>
</dbReference>
<gene>
    <name evidence="5" type="ORF">GCM10010324_10360</name>
</gene>
<evidence type="ECO:0000259" key="3">
    <source>
        <dbReference type="Pfam" id="PF03033"/>
    </source>
</evidence>
<feature type="region of interest" description="Disordered" evidence="2">
    <location>
        <begin position="416"/>
        <end position="438"/>
    </location>
</feature>
<dbReference type="Gene3D" id="3.40.50.2000">
    <property type="entry name" value="Glycogen Phosphorylase B"/>
    <property type="match status" value="2"/>
</dbReference>
<dbReference type="InterPro" id="IPR010610">
    <property type="entry name" value="EryCIII-like_C"/>
</dbReference>
<keyword evidence="6" id="KW-1185">Reference proteome</keyword>
<evidence type="ECO:0000256" key="1">
    <source>
        <dbReference type="ARBA" id="ARBA00022679"/>
    </source>
</evidence>
<dbReference type="InterPro" id="IPR050426">
    <property type="entry name" value="Glycosyltransferase_28"/>
</dbReference>
<protein>
    <recommendedName>
        <fullName evidence="7">Glycosyltransferase</fullName>
    </recommendedName>
</protein>
<comment type="caution">
    <text evidence="5">The sequence shown here is derived from an EMBL/GenBank/DDBJ whole genome shotgun (WGS) entry which is preliminary data.</text>
</comment>
<keyword evidence="1" id="KW-0808">Transferase</keyword>
<dbReference type="InterPro" id="IPR004276">
    <property type="entry name" value="GlycoTrans_28_N"/>
</dbReference>
<dbReference type="PANTHER" id="PTHR48050:SF13">
    <property type="entry name" value="STEROL 3-BETA-GLUCOSYLTRANSFERASE UGT80A2"/>
    <property type="match status" value="1"/>
</dbReference>
<proteinExistence type="predicted"/>
<reference evidence="6" key="1">
    <citation type="journal article" date="2019" name="Int. J. Syst. Evol. Microbiol.">
        <title>The Global Catalogue of Microorganisms (GCM) 10K type strain sequencing project: providing services to taxonomists for standard genome sequencing and annotation.</title>
        <authorList>
            <consortium name="The Broad Institute Genomics Platform"/>
            <consortium name="The Broad Institute Genome Sequencing Center for Infectious Disease"/>
            <person name="Wu L."/>
            <person name="Ma J."/>
        </authorList>
    </citation>
    <scope>NUCLEOTIDE SEQUENCE [LARGE SCALE GENOMIC DNA]</scope>
    <source>
        <strain evidence="6">JCM 4586</strain>
    </source>
</reference>
<sequence>MESPMKPRPAATPQRILLATWGTTGDIAPYTGLATGLSKAGHQVTVVTSQRYAVPFREHGLRVRAMPLNEQEAAVGAHKPRRARIDNGRDMALTAGNVLLEAAGEGTDVLLAHPLMHPQAAVIGEGLRLPCHGVYTVSHAMMLPRLIAGTPRLRYTVADVLVRRILSPLYAPVITALRRELGLRHRFTGGAFTGDVRISSARRHTVYYGFSSALLPDRMPLPAAHQTVGIWRPARPPDRRPDDRLTDFLASGPAPVYFGFGSMGQDQAERLSRIITHTVRRLRIRAVVQSGWAGLTDDGGADILTIGECPHAWLFPRMAAAVHHAGAGTTHASLQAALPTLPVPFTFDQPFWAARLRSLGLTPAAVPMPRLDSDVLSLALARLLADGRYRERTRRIGAMIEQQDGTAGVVRALGHTGAEQKPRHSPPWCTRWQPASDA</sequence>
<accession>A0ABQ2Y5J7</accession>
<feature type="domain" description="Glycosyltransferase family 28 N-terminal" evidence="3">
    <location>
        <begin position="16"/>
        <end position="69"/>
    </location>
</feature>
<feature type="domain" description="Erythromycin biosynthesis protein CIII-like C-terminal" evidence="4">
    <location>
        <begin position="304"/>
        <end position="398"/>
    </location>
</feature>
<evidence type="ECO:0000313" key="6">
    <source>
        <dbReference type="Proteomes" id="UP000659223"/>
    </source>
</evidence>
<dbReference type="EMBL" id="BMUT01000001">
    <property type="protein sequence ID" value="GGX67048.1"/>
    <property type="molecule type" value="Genomic_DNA"/>
</dbReference>
<organism evidence="5 6">
    <name type="scientific">Streptomyces hiroshimensis</name>
    <dbReference type="NCBI Taxonomy" id="66424"/>
    <lineage>
        <taxon>Bacteria</taxon>
        <taxon>Bacillati</taxon>
        <taxon>Actinomycetota</taxon>
        <taxon>Actinomycetes</taxon>
        <taxon>Kitasatosporales</taxon>
        <taxon>Streptomycetaceae</taxon>
        <taxon>Streptomyces</taxon>
    </lineage>
</organism>
<dbReference type="InterPro" id="IPR002213">
    <property type="entry name" value="UDP_glucos_trans"/>
</dbReference>
<dbReference type="Pfam" id="PF06722">
    <property type="entry name" value="EryCIII-like_C"/>
    <property type="match status" value="1"/>
</dbReference>
<dbReference type="Pfam" id="PF03033">
    <property type="entry name" value="Glyco_transf_28"/>
    <property type="match status" value="1"/>
</dbReference>
<dbReference type="CDD" id="cd03784">
    <property type="entry name" value="GT1_Gtf-like"/>
    <property type="match status" value="1"/>
</dbReference>
<evidence type="ECO:0000259" key="4">
    <source>
        <dbReference type="Pfam" id="PF06722"/>
    </source>
</evidence>
<dbReference type="Proteomes" id="UP000659223">
    <property type="component" value="Unassembled WGS sequence"/>
</dbReference>
<evidence type="ECO:0008006" key="7">
    <source>
        <dbReference type="Google" id="ProtNLM"/>
    </source>
</evidence>
<name>A0ABQ2Y5J7_9ACTN</name>
<evidence type="ECO:0000313" key="5">
    <source>
        <dbReference type="EMBL" id="GGX67048.1"/>
    </source>
</evidence>